<accession>A0A814AIY1</accession>
<protein>
    <submittedName>
        <fullName evidence="1">Uncharacterized protein</fullName>
    </submittedName>
</protein>
<evidence type="ECO:0000313" key="1">
    <source>
        <dbReference type="EMBL" id="CAF0916068.1"/>
    </source>
</evidence>
<evidence type="ECO:0000313" key="2">
    <source>
        <dbReference type="Proteomes" id="UP000663882"/>
    </source>
</evidence>
<comment type="caution">
    <text evidence="1">The sequence shown here is derived from an EMBL/GenBank/DDBJ whole genome shotgun (WGS) entry which is preliminary data.</text>
</comment>
<dbReference type="OrthoDB" id="9987068at2759"/>
<name>A0A814AIY1_9BILA</name>
<sequence>MEYIPKIEDIYPLLNNDQIEIIAAQFHQNLNWEYGNMPMPLTEAEETTPNQPISRESQIRPGIYKAGHNYRPGEMHPYRIEQYGVHSQSKHHIFFIRHGLYFYTEDEPNSHLLRYGKYQARMAGHKINQTIYGLIEKLGPLTRPIKLVSSTQTRAFETLYNIRLQLSNNFEFETELIQDSGLSECVDATKQRNRWLYFVREYLQPIKSQQPEHIITIIASHGNILTAFDHIIKNFIHKKRPPSGFPTFPLPSGTGLAHGDTLHYTSIGVEPLQLQQIIRMNNIPITVNHAHLRKDFYYEWANFHKCRSYHGRSNMRNYIQTALIDTIFAKDHFQNKMKNFENIVYFEMKHEYITHILPMLMHTCRTYLYRLPLIQANTDFESFNRLMSPIPIPATVEEQTSTLKIPLYQFSAYGMPFRVDNSIQKFRKSSTINRQYVSPDAVHPESRILLFLIRHGLNVNTGDEKTSYLTRLGINQIRGIMSQIHNTIYSYQQRLSEQGHIFPVNIVADPTIQSAESCFHVRSLLLSVNYTVSEQVTDLGLQYNYFQKKSTSDLIDFQRVQVLYMLRHYLIPDQTDSTRPSLQVHILCGDGRLFTAFRQEMALNNLLIQPHQRFSTLTDPYYNALKHGNAFFFEAIGHDLLKLHDALDLLGSKGIPDEQKIATDQSLQLTALDLQNWFRSRTGPCTLSYFLANKERLALSVTNTGSFYQKYIAQLIKKEWHPYLAGLFIYSCRLQLTLTSGSNPCEQKPTTGAAAAAAVVVAQCKEQNTARAEPSGDST</sequence>
<dbReference type="CDD" id="cd07040">
    <property type="entry name" value="HP"/>
    <property type="match status" value="1"/>
</dbReference>
<dbReference type="SUPFAM" id="SSF53254">
    <property type="entry name" value="Phosphoglycerate mutase-like"/>
    <property type="match status" value="1"/>
</dbReference>
<dbReference type="InterPro" id="IPR029033">
    <property type="entry name" value="His_PPase_superfam"/>
</dbReference>
<reference evidence="1" key="1">
    <citation type="submission" date="2021-02" db="EMBL/GenBank/DDBJ databases">
        <authorList>
            <person name="Nowell W R."/>
        </authorList>
    </citation>
    <scope>NUCLEOTIDE SEQUENCE</scope>
</reference>
<proteinExistence type="predicted"/>
<dbReference type="AlphaFoldDB" id="A0A814AIY1"/>
<dbReference type="Proteomes" id="UP000663882">
    <property type="component" value="Unassembled WGS sequence"/>
</dbReference>
<organism evidence="1 2">
    <name type="scientific">Rotaria sordida</name>
    <dbReference type="NCBI Taxonomy" id="392033"/>
    <lineage>
        <taxon>Eukaryota</taxon>
        <taxon>Metazoa</taxon>
        <taxon>Spiralia</taxon>
        <taxon>Gnathifera</taxon>
        <taxon>Rotifera</taxon>
        <taxon>Eurotatoria</taxon>
        <taxon>Bdelloidea</taxon>
        <taxon>Philodinida</taxon>
        <taxon>Philodinidae</taxon>
        <taxon>Rotaria</taxon>
    </lineage>
</organism>
<dbReference type="InterPro" id="IPR013078">
    <property type="entry name" value="His_Pase_superF_clade-1"/>
</dbReference>
<gene>
    <name evidence="1" type="ORF">RFH988_LOCUS9740</name>
</gene>
<dbReference type="Gene3D" id="3.40.50.1240">
    <property type="entry name" value="Phosphoglycerate mutase-like"/>
    <property type="match status" value="1"/>
</dbReference>
<dbReference type="SMART" id="SM00855">
    <property type="entry name" value="PGAM"/>
    <property type="match status" value="1"/>
</dbReference>
<dbReference type="EMBL" id="CAJNOO010000351">
    <property type="protein sequence ID" value="CAF0916068.1"/>
    <property type="molecule type" value="Genomic_DNA"/>
</dbReference>